<protein>
    <submittedName>
        <fullName evidence="1">L-asparaginase II</fullName>
    </submittedName>
</protein>
<dbReference type="InterPro" id="IPR010349">
    <property type="entry name" value="Asparaginase_II"/>
</dbReference>
<evidence type="ECO:0000313" key="1">
    <source>
        <dbReference type="EMBL" id="SEC06027.1"/>
    </source>
</evidence>
<dbReference type="PANTHER" id="PTHR42110:SF1">
    <property type="entry name" value="L-ASPARAGINASE, PUTATIVE (AFU_ORTHOLOGUE AFUA_3G11890)-RELATED"/>
    <property type="match status" value="1"/>
</dbReference>
<dbReference type="EMBL" id="FNRY01000001">
    <property type="protein sequence ID" value="SEC06027.1"/>
    <property type="molecule type" value="Genomic_DNA"/>
</dbReference>
<accession>A0A1H4PF25</accession>
<name>A0A1H4PF25_9MICO</name>
<dbReference type="Proteomes" id="UP000199183">
    <property type="component" value="Unassembled WGS sequence"/>
</dbReference>
<evidence type="ECO:0000313" key="2">
    <source>
        <dbReference type="Proteomes" id="UP000199183"/>
    </source>
</evidence>
<organism evidence="1 2">
    <name type="scientific">Paramicrobacterium humi</name>
    <dbReference type="NCBI Taxonomy" id="640635"/>
    <lineage>
        <taxon>Bacteria</taxon>
        <taxon>Bacillati</taxon>
        <taxon>Actinomycetota</taxon>
        <taxon>Actinomycetes</taxon>
        <taxon>Micrococcales</taxon>
        <taxon>Microbacteriaceae</taxon>
        <taxon>Paramicrobacterium</taxon>
    </lineage>
</organism>
<sequence length="333" mass="34662">MAQLGTFTADQAAELAIVTRSGFVESRHVGSAVVLDQHGEVQRSIGAPEAPVFPRSSLKPFQAIAVMNAGVQLRGPQAVLATASHAGTMRHMSTVRAMLTTAGLPEDALQCPPAFPGDQATRDEMVRQGVGPQRIAMNCSGKHAAMLLACVANGWDAASYLHPEHPLQRAVRDTVERFTGEKPVATAVDGCGAPVFAISLIGLARGIARVRTSSATSPFAIYRNAGALVDAVLEDPWAIEGPGRPNTVVIERLGVFAKLGAEGVMVMAARDGTTVALKVLDGSGRASTLVGLELLVAAGALPRQEVDDVLEQLDLTITGGGEPVGRIEVSPTL</sequence>
<dbReference type="OrthoDB" id="9780674at2"/>
<gene>
    <name evidence="1" type="ORF">SAMN04489806_2487</name>
</gene>
<reference evidence="1 2" key="1">
    <citation type="submission" date="2016-10" db="EMBL/GenBank/DDBJ databases">
        <authorList>
            <person name="de Groot N.N."/>
        </authorList>
    </citation>
    <scope>NUCLEOTIDE SEQUENCE [LARGE SCALE GENOMIC DNA]</scope>
    <source>
        <strain evidence="1 2">DSM 21799</strain>
    </source>
</reference>
<dbReference type="RefSeq" id="WP_091184806.1">
    <property type="nucleotide sequence ID" value="NZ_FNRY01000001.1"/>
</dbReference>
<dbReference type="PANTHER" id="PTHR42110">
    <property type="entry name" value="L-ASPARAGINASE, PUTATIVE (AFU_ORTHOLOGUE AFUA_3G11890)-RELATED"/>
    <property type="match status" value="1"/>
</dbReference>
<dbReference type="STRING" id="640635.SAMN04489806_2487"/>
<keyword evidence="2" id="KW-1185">Reference proteome</keyword>
<dbReference type="AlphaFoldDB" id="A0A1H4PF25"/>
<dbReference type="Pfam" id="PF06089">
    <property type="entry name" value="Asparaginase_II"/>
    <property type="match status" value="1"/>
</dbReference>
<proteinExistence type="predicted"/>